<evidence type="ECO:0000313" key="2">
    <source>
        <dbReference type="Proteomes" id="UP000620064"/>
    </source>
</evidence>
<reference evidence="2" key="1">
    <citation type="journal article" date="2019" name="Int. J. Syst. Evol. Microbiol.">
        <title>The Global Catalogue of Microorganisms (GCM) 10K type strain sequencing project: providing services to taxonomists for standard genome sequencing and annotation.</title>
        <authorList>
            <consortium name="The Broad Institute Genomics Platform"/>
            <consortium name="The Broad Institute Genome Sequencing Center for Infectious Disease"/>
            <person name="Wu L."/>
            <person name="Ma J."/>
        </authorList>
    </citation>
    <scope>NUCLEOTIDE SEQUENCE [LARGE SCALE GENOMIC DNA]</scope>
    <source>
        <strain evidence="2">CGMCC 1.7656</strain>
    </source>
</reference>
<keyword evidence="2" id="KW-1185">Reference proteome</keyword>
<comment type="caution">
    <text evidence="1">The sequence shown here is derived from an EMBL/GenBank/DDBJ whole genome shotgun (WGS) entry which is preliminary data.</text>
</comment>
<proteinExistence type="predicted"/>
<organism evidence="1 2">
    <name type="scientific">Cloacibacterium rupense</name>
    <dbReference type="NCBI Taxonomy" id="517423"/>
    <lineage>
        <taxon>Bacteria</taxon>
        <taxon>Pseudomonadati</taxon>
        <taxon>Bacteroidota</taxon>
        <taxon>Flavobacteriia</taxon>
        <taxon>Flavobacteriales</taxon>
        <taxon>Weeksellaceae</taxon>
    </lineage>
</organism>
<evidence type="ECO:0008006" key="3">
    <source>
        <dbReference type="Google" id="ProtNLM"/>
    </source>
</evidence>
<protein>
    <recommendedName>
        <fullName evidence="3">DUF922 domain-containing protein</fullName>
    </recommendedName>
</protein>
<name>A0ABQ2NGL9_9FLAO</name>
<dbReference type="RefSeq" id="WP_188616359.1">
    <property type="nucleotide sequence ID" value="NZ_BMLV01000001.1"/>
</dbReference>
<dbReference type="Proteomes" id="UP000620064">
    <property type="component" value="Unassembled WGS sequence"/>
</dbReference>
<evidence type="ECO:0000313" key="1">
    <source>
        <dbReference type="EMBL" id="GGP01780.1"/>
    </source>
</evidence>
<dbReference type="EMBL" id="BMLV01000001">
    <property type="protein sequence ID" value="GGP01780.1"/>
    <property type="molecule type" value="Genomic_DNA"/>
</dbReference>
<accession>A0ABQ2NGL9</accession>
<sequence>MKADTTVVSYSSCGLKYTAYKDKTYNRLLIKIDATFDPSKSWKHPFKTKNLKINHEQGHFDIAELYARKLRKEFKENVKTEKDYQFKFKLIYQMLYGEFLDYQDYYDKITKRGTDAAKQNELEVEIKSQLKKLEAFKN</sequence>
<gene>
    <name evidence="1" type="ORF">GCM10010992_03530</name>
</gene>